<evidence type="ECO:0000313" key="1">
    <source>
        <dbReference type="EMBL" id="KAF2198913.1"/>
    </source>
</evidence>
<name>A0A9P4JLZ7_9PLEO</name>
<dbReference type="Proteomes" id="UP000799536">
    <property type="component" value="Unassembled WGS sequence"/>
</dbReference>
<feature type="non-terminal residue" evidence="1">
    <location>
        <position position="182"/>
    </location>
</feature>
<dbReference type="AlphaFoldDB" id="A0A9P4JLZ7"/>
<evidence type="ECO:0000313" key="2">
    <source>
        <dbReference type="Proteomes" id="UP000799536"/>
    </source>
</evidence>
<feature type="non-terminal residue" evidence="1">
    <location>
        <position position="1"/>
    </location>
</feature>
<reference evidence="1" key="1">
    <citation type="journal article" date="2020" name="Stud. Mycol.">
        <title>101 Dothideomycetes genomes: a test case for predicting lifestyles and emergence of pathogens.</title>
        <authorList>
            <person name="Haridas S."/>
            <person name="Albert R."/>
            <person name="Binder M."/>
            <person name="Bloem J."/>
            <person name="Labutti K."/>
            <person name="Salamov A."/>
            <person name="Andreopoulos B."/>
            <person name="Baker S."/>
            <person name="Barry K."/>
            <person name="Bills G."/>
            <person name="Bluhm B."/>
            <person name="Cannon C."/>
            <person name="Castanera R."/>
            <person name="Culley D."/>
            <person name="Daum C."/>
            <person name="Ezra D."/>
            <person name="Gonzalez J."/>
            <person name="Henrissat B."/>
            <person name="Kuo A."/>
            <person name="Liang C."/>
            <person name="Lipzen A."/>
            <person name="Lutzoni F."/>
            <person name="Magnuson J."/>
            <person name="Mondo S."/>
            <person name="Nolan M."/>
            <person name="Ohm R."/>
            <person name="Pangilinan J."/>
            <person name="Park H.-J."/>
            <person name="Ramirez L."/>
            <person name="Alfaro M."/>
            <person name="Sun H."/>
            <person name="Tritt A."/>
            <person name="Yoshinaga Y."/>
            <person name="Zwiers L.-H."/>
            <person name="Turgeon B."/>
            <person name="Goodwin S."/>
            <person name="Spatafora J."/>
            <person name="Crous P."/>
            <person name="Grigoriev I."/>
        </authorList>
    </citation>
    <scope>NUCLEOTIDE SEQUENCE</scope>
    <source>
        <strain evidence="1">ATCC 74209</strain>
    </source>
</reference>
<keyword evidence="2" id="KW-1185">Reference proteome</keyword>
<dbReference type="EMBL" id="ML994109">
    <property type="protein sequence ID" value="KAF2198913.1"/>
    <property type="molecule type" value="Genomic_DNA"/>
</dbReference>
<sequence>LITSQRTAVGDVVSKYTLYRECVKANLLSARGPIDISSDLWISLYRYILPVVCAQRVDSDTPSLDCSLTLRECRYLHSEEKWAQLIHWALRTFDNQSQTDYHGRANASSNNICLERLKFNLNISSNSGLIEVGAKRHRIRCIAHTINVSRPVHQLASLEDALITGLAAATEVPAEEIVRFFN</sequence>
<comment type="caution">
    <text evidence="1">The sequence shown here is derived from an EMBL/GenBank/DDBJ whole genome shotgun (WGS) entry which is preliminary data.</text>
</comment>
<proteinExistence type="predicted"/>
<protein>
    <submittedName>
        <fullName evidence="1">Uncharacterized protein</fullName>
    </submittedName>
</protein>
<accession>A0A9P4JLZ7</accession>
<gene>
    <name evidence="1" type="ORF">GQ43DRAFT_356264</name>
</gene>
<organism evidence="1 2">
    <name type="scientific">Delitschia confertaspora ATCC 74209</name>
    <dbReference type="NCBI Taxonomy" id="1513339"/>
    <lineage>
        <taxon>Eukaryota</taxon>
        <taxon>Fungi</taxon>
        <taxon>Dikarya</taxon>
        <taxon>Ascomycota</taxon>
        <taxon>Pezizomycotina</taxon>
        <taxon>Dothideomycetes</taxon>
        <taxon>Pleosporomycetidae</taxon>
        <taxon>Pleosporales</taxon>
        <taxon>Delitschiaceae</taxon>
        <taxon>Delitschia</taxon>
    </lineage>
</organism>